<proteinExistence type="predicted"/>
<dbReference type="EMBL" id="JANHOG010000373">
    <property type="protein sequence ID" value="KAJ3555024.1"/>
    <property type="molecule type" value="Genomic_DNA"/>
</dbReference>
<name>A0ACC1T7N3_9APHY</name>
<comment type="caution">
    <text evidence="1">The sequence shown here is derived from an EMBL/GenBank/DDBJ whole genome shotgun (WGS) entry which is preliminary data.</text>
</comment>
<accession>A0ACC1T7N3</accession>
<gene>
    <name evidence="1" type="ORF">NM688_g2802</name>
</gene>
<reference evidence="1" key="1">
    <citation type="submission" date="2022-07" db="EMBL/GenBank/DDBJ databases">
        <title>Genome Sequence of Phlebia brevispora.</title>
        <authorList>
            <person name="Buettner E."/>
        </authorList>
    </citation>
    <scope>NUCLEOTIDE SEQUENCE</scope>
    <source>
        <strain evidence="1">MPL23</strain>
    </source>
</reference>
<organism evidence="1 2">
    <name type="scientific">Phlebia brevispora</name>
    <dbReference type="NCBI Taxonomy" id="194682"/>
    <lineage>
        <taxon>Eukaryota</taxon>
        <taxon>Fungi</taxon>
        <taxon>Dikarya</taxon>
        <taxon>Basidiomycota</taxon>
        <taxon>Agaricomycotina</taxon>
        <taxon>Agaricomycetes</taxon>
        <taxon>Polyporales</taxon>
        <taxon>Meruliaceae</taxon>
        <taxon>Phlebia</taxon>
    </lineage>
</organism>
<protein>
    <submittedName>
        <fullName evidence="1">Uncharacterized protein</fullName>
    </submittedName>
</protein>
<evidence type="ECO:0000313" key="1">
    <source>
        <dbReference type="EMBL" id="KAJ3555024.1"/>
    </source>
</evidence>
<evidence type="ECO:0000313" key="2">
    <source>
        <dbReference type="Proteomes" id="UP001148662"/>
    </source>
</evidence>
<dbReference type="Proteomes" id="UP001148662">
    <property type="component" value="Unassembled WGS sequence"/>
</dbReference>
<sequence>MDSSLRRNAGRTPEHAHVRSNEASSAVSTHGSMDKPTAEVHFDSERSSGMDVGSQDHESSSVLGVSNWLQSLSRSRAERQIVKKERRMAQMRLAFLYSTSVCQDALRGSPSKSYYCSLHTVVQRSDMKTRMQASGNPKYLEHHTVGISRLRVLQFDNELPGSISRVRLHCGAVVTCSRFILDASYAVESLNDTGLKSFQRRPQCTAQSRARHLPETVWLCLGPLDGNIIYFGPSMLLQVHSSGRLGLANTGRKPSFRGISSSIAAKARTIESDPNYTQLIRRNPSIHGIDDLTQYPHDEMWRSQSPTKVLDRKPRPGVIVRKRSTVLSALTLGCTSASAFPEYCSSQSSTLGDRDEKQSFEHPPPLYGSTPDLSEEDANTAFKSFIKEYPEYHLTWILDALRRSDFARLDRAGETYVDYMGGSLYPESLIRVHTAFLQRHVLGNTHSVNNSSRLSATYASEAREAVLSFFRAPPGYTVIFTSNATGALKLVGEAFPFAEGSSFILGADSHNSVHGIRQFATQKGAEVFYIESTSQGGVDVEDAKNILSQHKAVQGTPSLFALTGQSNVSNSKNPLTLIRYAASLGYCTLLDAAALAPTSVISLSDTPVDAMAISFYKMFGFPTGVGALIAKESFLTQLHRPWFAGGTVDVVQAPGNLHTMTAELHEQFEDGTINYLTLPAITDGLRFLSAYLPFLPLRLSTLTHYLISSLSQLRHESTGNPVVRVLSRPPSRRPKMVGEQADTGSVVSLIFLAPSGDMLPLSFIEHSATAQNISLRTGCMCNPGGAAALLGLRDDMKRLYPGVTMKQFETHVGHELGVVRISLGLASNFQDVWRVLRFANGLARENDLSTMWNAWMESRGVPQTPPSETISLESSHTK</sequence>
<keyword evidence="2" id="KW-1185">Reference proteome</keyword>